<dbReference type="CDD" id="cd00531">
    <property type="entry name" value="NTF2_like"/>
    <property type="match status" value="1"/>
</dbReference>
<evidence type="ECO:0000313" key="2">
    <source>
        <dbReference type="EMBL" id="MDQ0382669.1"/>
    </source>
</evidence>
<gene>
    <name evidence="2" type="ORF">FB470_006663</name>
</gene>
<evidence type="ECO:0000313" key="3">
    <source>
        <dbReference type="Proteomes" id="UP001229651"/>
    </source>
</evidence>
<comment type="caution">
    <text evidence="2">The sequence shown here is derived from an EMBL/GenBank/DDBJ whole genome shotgun (WGS) entry which is preliminary data.</text>
</comment>
<dbReference type="InterPro" id="IPR032710">
    <property type="entry name" value="NTF2-like_dom_sf"/>
</dbReference>
<dbReference type="EMBL" id="JAUSUT010000001">
    <property type="protein sequence ID" value="MDQ0382669.1"/>
    <property type="molecule type" value="Genomic_DNA"/>
</dbReference>
<dbReference type="Gene3D" id="3.10.450.50">
    <property type="match status" value="1"/>
</dbReference>
<name>A0ABU0F507_9PSEU</name>
<evidence type="ECO:0000259" key="1">
    <source>
        <dbReference type="Pfam" id="PF13577"/>
    </source>
</evidence>
<feature type="domain" description="SnoaL-like" evidence="1">
    <location>
        <begin position="16"/>
        <end position="136"/>
    </location>
</feature>
<dbReference type="Pfam" id="PF13577">
    <property type="entry name" value="SnoaL_4"/>
    <property type="match status" value="1"/>
</dbReference>
<dbReference type="SUPFAM" id="SSF54427">
    <property type="entry name" value="NTF2-like"/>
    <property type="match status" value="1"/>
</dbReference>
<organism evidence="2 3">
    <name type="scientific">Amycolatopsis thermophila</name>
    <dbReference type="NCBI Taxonomy" id="206084"/>
    <lineage>
        <taxon>Bacteria</taxon>
        <taxon>Bacillati</taxon>
        <taxon>Actinomycetota</taxon>
        <taxon>Actinomycetes</taxon>
        <taxon>Pseudonocardiales</taxon>
        <taxon>Pseudonocardiaceae</taxon>
        <taxon>Amycolatopsis</taxon>
    </lineage>
</organism>
<proteinExistence type="predicted"/>
<dbReference type="RefSeq" id="WP_306998045.1">
    <property type="nucleotide sequence ID" value="NZ_JAUSUT010000001.1"/>
</dbReference>
<dbReference type="InterPro" id="IPR037401">
    <property type="entry name" value="SnoaL-like"/>
</dbReference>
<accession>A0ABU0F507</accession>
<dbReference type="Proteomes" id="UP001229651">
    <property type="component" value="Unassembled WGS sequence"/>
</dbReference>
<protein>
    <submittedName>
        <fullName evidence="2">Ketosteroid isomerase-like protein</fullName>
    </submittedName>
</protein>
<reference evidence="2 3" key="1">
    <citation type="submission" date="2023-07" db="EMBL/GenBank/DDBJ databases">
        <title>Sequencing the genomes of 1000 actinobacteria strains.</title>
        <authorList>
            <person name="Klenk H.-P."/>
        </authorList>
    </citation>
    <scope>NUCLEOTIDE SEQUENCE [LARGE SCALE GENOMIC DNA]</scope>
    <source>
        <strain evidence="2 3">DSM 45805</strain>
    </source>
</reference>
<keyword evidence="3" id="KW-1185">Reference proteome</keyword>
<sequence length="152" mass="17213">MAVAPVPDAVFAQLRDLIDKAEIRELTARYNKTFDDCDAEAYADTWTEDGVMVLDGVEDHRGREAFIRDCLNWAGRIVHTTTDPMIVVNGDEATQWCTVISYTRSTDRRDNAFLLTGTYHDTLVRTADGWKFKVRRATTDRNWEAPPPEAGS</sequence>